<name>C8XKR3_NAKMY</name>
<evidence type="ECO:0000256" key="1">
    <source>
        <dbReference type="SAM" id="MobiDB-lite"/>
    </source>
</evidence>
<keyword evidence="3" id="KW-1185">Reference proteome</keyword>
<proteinExistence type="predicted"/>
<dbReference type="EMBL" id="CP001737">
    <property type="protein sequence ID" value="ACV80720.1"/>
    <property type="molecule type" value="Genomic_DNA"/>
</dbReference>
<dbReference type="HOGENOM" id="CLU_2396599_0_0_11"/>
<accession>C8XKR3</accession>
<dbReference type="Proteomes" id="UP000002218">
    <property type="component" value="Chromosome"/>
</dbReference>
<feature type="region of interest" description="Disordered" evidence="1">
    <location>
        <begin position="74"/>
        <end position="93"/>
    </location>
</feature>
<dbReference type="RefSeq" id="WP_015749542.1">
    <property type="nucleotide sequence ID" value="NC_013235.1"/>
</dbReference>
<dbReference type="OrthoDB" id="10007270at2"/>
<dbReference type="InParanoid" id="C8XKR3"/>
<evidence type="ECO:0000313" key="3">
    <source>
        <dbReference type="Proteomes" id="UP000002218"/>
    </source>
</evidence>
<dbReference type="AlphaFoldDB" id="C8XKR3"/>
<protein>
    <submittedName>
        <fullName evidence="2">Uncharacterized protein</fullName>
    </submittedName>
</protein>
<sequence>MSERQPVPSYVGQVERDPAGQLWAVLYAGDQIVVREPVASLRKGKRRVTDLVLSAADTLAERPSRVAPVHLNRLTNPRTPVPRHRRASVAGIG</sequence>
<dbReference type="KEGG" id="nml:Namu_4434"/>
<organism evidence="2 3">
    <name type="scientific">Nakamurella multipartita (strain ATCC 700099 / DSM 44233 / CIP 104796 / JCM 9543 / NBRC 105858 / Y-104)</name>
    <name type="common">Microsphaera multipartita</name>
    <dbReference type="NCBI Taxonomy" id="479431"/>
    <lineage>
        <taxon>Bacteria</taxon>
        <taxon>Bacillati</taxon>
        <taxon>Actinomycetota</taxon>
        <taxon>Actinomycetes</taxon>
        <taxon>Nakamurellales</taxon>
        <taxon>Nakamurellaceae</taxon>
        <taxon>Nakamurella</taxon>
    </lineage>
</organism>
<reference evidence="3" key="1">
    <citation type="submission" date="2009-09" db="EMBL/GenBank/DDBJ databases">
        <title>The complete genome of Nakamurella multipartita DSM 44233.</title>
        <authorList>
            <consortium name="US DOE Joint Genome Institute (JGI-PGF)"/>
            <person name="Lucas S."/>
            <person name="Copeland A."/>
            <person name="Lapidus A."/>
            <person name="Glavina del Rio T."/>
            <person name="Dalin E."/>
            <person name="Tice H."/>
            <person name="Bruce D."/>
            <person name="Goodwin L."/>
            <person name="Pitluck S."/>
            <person name="Kyrpides N."/>
            <person name="Mavromatis K."/>
            <person name="Ivanova N."/>
            <person name="Ovchinnikova G."/>
            <person name="Sims D."/>
            <person name="Meincke L."/>
            <person name="Brettin T."/>
            <person name="Detter J.C."/>
            <person name="Han C."/>
            <person name="Larimer F."/>
            <person name="Land M."/>
            <person name="Hauser L."/>
            <person name="Markowitz V."/>
            <person name="Cheng J.-F."/>
            <person name="Hugenholtz P."/>
            <person name="Woyke T."/>
            <person name="Wu D."/>
            <person name="Klenk H.-P."/>
            <person name="Eisen J.A."/>
        </authorList>
    </citation>
    <scope>NUCLEOTIDE SEQUENCE [LARGE SCALE GENOMIC DNA]</scope>
    <source>
        <strain evidence="3">ATCC 700099 / DSM 44233 / CIP 104796 / JCM 9543 / NBRC 105858 / Y-104</strain>
    </source>
</reference>
<evidence type="ECO:0000313" key="2">
    <source>
        <dbReference type="EMBL" id="ACV80720.1"/>
    </source>
</evidence>
<gene>
    <name evidence="2" type="ordered locus">Namu_4434</name>
</gene>
<reference evidence="2 3" key="2">
    <citation type="journal article" date="2010" name="Stand. Genomic Sci.">
        <title>Complete genome sequence of Nakamurella multipartita type strain (Y-104).</title>
        <authorList>
            <person name="Tice H."/>
            <person name="Mayilraj S."/>
            <person name="Sims D."/>
            <person name="Lapidus A."/>
            <person name="Nolan M."/>
            <person name="Lucas S."/>
            <person name="Glavina Del Rio T."/>
            <person name="Copeland A."/>
            <person name="Cheng J.F."/>
            <person name="Meincke L."/>
            <person name="Bruce D."/>
            <person name="Goodwin L."/>
            <person name="Pitluck S."/>
            <person name="Ivanova N."/>
            <person name="Mavromatis K."/>
            <person name="Ovchinnikova G."/>
            <person name="Pati A."/>
            <person name="Chen A."/>
            <person name="Palaniappan K."/>
            <person name="Land M."/>
            <person name="Hauser L."/>
            <person name="Chang Y.J."/>
            <person name="Jeffries C.D."/>
            <person name="Detter J.C."/>
            <person name="Brettin T."/>
            <person name="Rohde M."/>
            <person name="Goker M."/>
            <person name="Bristow J."/>
            <person name="Eisen J.A."/>
            <person name="Markowitz V."/>
            <person name="Hugenholtz P."/>
            <person name="Kyrpides N.C."/>
            <person name="Klenk H.P."/>
            <person name="Chen F."/>
        </authorList>
    </citation>
    <scope>NUCLEOTIDE SEQUENCE [LARGE SCALE GENOMIC DNA]</scope>
    <source>
        <strain evidence="3">ATCC 700099 / DSM 44233 / CIP 104796 / JCM 9543 / NBRC 105858 / Y-104</strain>
    </source>
</reference>